<gene>
    <name evidence="1" type="ORF">CA834_04120</name>
</gene>
<sequence length="152" mass="18313">MNDLRYRPKNNFIQTANWQELFTLTEHWKSDLLFYKDDLRFLHKLIDNYFMYVSKKENIDSVLDIEVNLLKVDKQCASLLKNTNEHLHYITEFIDNPFAGHSAQFRTDHENLEEAFTEFVKDFRKNRKDVFGITEHIINVEELVRRLNIIST</sequence>
<proteinExistence type="predicted"/>
<dbReference type="AlphaFoldDB" id="A0A265UWZ2"/>
<organism evidence="1 2">
    <name type="scientific">Winogradskyella aurantia</name>
    <dbReference type="NCBI Taxonomy" id="1915063"/>
    <lineage>
        <taxon>Bacteria</taxon>
        <taxon>Pseudomonadati</taxon>
        <taxon>Bacteroidota</taxon>
        <taxon>Flavobacteriia</taxon>
        <taxon>Flavobacteriales</taxon>
        <taxon>Flavobacteriaceae</taxon>
        <taxon>Winogradskyella</taxon>
    </lineage>
</organism>
<evidence type="ECO:0000313" key="1">
    <source>
        <dbReference type="EMBL" id="OZV69816.1"/>
    </source>
</evidence>
<accession>A0A265UWZ2</accession>
<reference evidence="1 2" key="1">
    <citation type="submission" date="2017-05" db="EMBL/GenBank/DDBJ databases">
        <title>The draft genome sequence of Idiomarina salinarum WNB302.</title>
        <authorList>
            <person name="Sun Y."/>
            <person name="Chen B."/>
            <person name="Du Z."/>
        </authorList>
    </citation>
    <scope>NUCLEOTIDE SEQUENCE [LARGE SCALE GENOMIC DNA]</scope>
    <source>
        <strain evidence="1 2">WNB302</strain>
    </source>
</reference>
<evidence type="ECO:0000313" key="2">
    <source>
        <dbReference type="Proteomes" id="UP000216840"/>
    </source>
</evidence>
<dbReference type="RefSeq" id="WP_094967408.1">
    <property type="nucleotide sequence ID" value="NZ_NGJN01000002.1"/>
</dbReference>
<dbReference type="Proteomes" id="UP000216840">
    <property type="component" value="Unassembled WGS sequence"/>
</dbReference>
<name>A0A265UWZ2_9FLAO</name>
<protein>
    <submittedName>
        <fullName evidence="1">Uncharacterized protein</fullName>
    </submittedName>
</protein>
<dbReference type="OrthoDB" id="1441145at2"/>
<comment type="caution">
    <text evidence="1">The sequence shown here is derived from an EMBL/GenBank/DDBJ whole genome shotgun (WGS) entry which is preliminary data.</text>
</comment>
<dbReference type="EMBL" id="NGJN01000002">
    <property type="protein sequence ID" value="OZV69816.1"/>
    <property type="molecule type" value="Genomic_DNA"/>
</dbReference>
<keyword evidence="2" id="KW-1185">Reference proteome</keyword>